<evidence type="ECO:0000256" key="3">
    <source>
        <dbReference type="ARBA" id="ARBA00022701"/>
    </source>
</evidence>
<dbReference type="Gene3D" id="6.10.140.1060">
    <property type="match status" value="1"/>
</dbReference>
<evidence type="ECO:0000256" key="9">
    <source>
        <dbReference type="ARBA" id="ARBA00023069"/>
    </source>
</evidence>
<dbReference type="GO" id="GO:0005930">
    <property type="term" value="C:axoneme"/>
    <property type="evidence" value="ECO:0007669"/>
    <property type="project" value="UniProtKB-SubCell"/>
</dbReference>
<keyword evidence="7" id="KW-0243">Dynein</keyword>
<dbReference type="InterPro" id="IPR041228">
    <property type="entry name" value="Dynein_C"/>
</dbReference>
<evidence type="ECO:0000259" key="16">
    <source>
        <dbReference type="Pfam" id="PF12777"/>
    </source>
</evidence>
<keyword evidence="3" id="KW-0493">Microtubule</keyword>
<dbReference type="InterPro" id="IPR042219">
    <property type="entry name" value="AAA_lid_11_sf"/>
</dbReference>
<accession>A0A146KB77</accession>
<keyword evidence="12" id="KW-0966">Cell projection</keyword>
<evidence type="ECO:0000256" key="6">
    <source>
        <dbReference type="ARBA" id="ARBA00022840"/>
    </source>
</evidence>
<evidence type="ECO:0000256" key="10">
    <source>
        <dbReference type="ARBA" id="ARBA00023175"/>
    </source>
</evidence>
<evidence type="ECO:0000256" key="12">
    <source>
        <dbReference type="ARBA" id="ARBA00023273"/>
    </source>
</evidence>
<keyword evidence="10" id="KW-0505">Motor protein</keyword>
<feature type="non-terminal residue" evidence="22">
    <location>
        <position position="1"/>
    </location>
</feature>
<keyword evidence="11" id="KW-0206">Cytoskeleton</keyword>
<evidence type="ECO:0000259" key="19">
    <source>
        <dbReference type="Pfam" id="PF17857"/>
    </source>
</evidence>
<dbReference type="InterPro" id="IPR043160">
    <property type="entry name" value="Dynein_C_barrel"/>
</dbReference>
<dbReference type="Gene3D" id="1.10.8.1220">
    <property type="match status" value="1"/>
</dbReference>
<dbReference type="FunFam" id="3.40.50.300:FF:000049">
    <property type="entry name" value="Dynein, axonemal, heavy chain 5"/>
    <property type="match status" value="1"/>
</dbReference>
<dbReference type="Gene3D" id="1.20.1270.280">
    <property type="match status" value="1"/>
</dbReference>
<evidence type="ECO:0000256" key="5">
    <source>
        <dbReference type="ARBA" id="ARBA00022741"/>
    </source>
</evidence>
<evidence type="ECO:0000259" key="15">
    <source>
        <dbReference type="Pfam" id="PF03028"/>
    </source>
</evidence>
<feature type="domain" description="Dynein heavy chain 3 AAA+ lid" evidence="19">
    <location>
        <begin position="10"/>
        <end position="60"/>
    </location>
</feature>
<feature type="domain" description="Dynein heavy chain AAA lid" evidence="20">
    <location>
        <begin position="1463"/>
        <end position="1616"/>
    </location>
</feature>
<feature type="coiled-coil region" evidence="13">
    <location>
        <begin position="502"/>
        <end position="536"/>
    </location>
</feature>
<dbReference type="FunFam" id="3.10.490.20:FF:000009">
    <property type="entry name" value="Dynein heavy chain 4"/>
    <property type="match status" value="1"/>
</dbReference>
<protein>
    <submittedName>
        <fullName evidence="22">Dynein heavy chain</fullName>
    </submittedName>
</protein>
<dbReference type="InterPro" id="IPR027417">
    <property type="entry name" value="P-loop_NTPase"/>
</dbReference>
<dbReference type="Gene3D" id="1.20.920.30">
    <property type="match status" value="1"/>
</dbReference>
<dbReference type="GO" id="GO:0005874">
    <property type="term" value="C:microtubule"/>
    <property type="evidence" value="ECO:0007669"/>
    <property type="project" value="UniProtKB-KW"/>
</dbReference>
<dbReference type="Gene3D" id="1.10.8.720">
    <property type="entry name" value="Region D6 of dynein motor"/>
    <property type="match status" value="1"/>
</dbReference>
<evidence type="ECO:0000256" key="1">
    <source>
        <dbReference type="ARBA" id="ARBA00004430"/>
    </source>
</evidence>
<evidence type="ECO:0000256" key="4">
    <source>
        <dbReference type="ARBA" id="ARBA00022737"/>
    </source>
</evidence>
<keyword evidence="9" id="KW-0969">Cilium</keyword>
<evidence type="ECO:0000256" key="14">
    <source>
        <dbReference type="SAM" id="MobiDB-lite"/>
    </source>
</evidence>
<dbReference type="FunFam" id="3.40.50.300:FF:000153">
    <property type="entry name" value="Dynein axonemal heavy chain 1"/>
    <property type="match status" value="1"/>
</dbReference>
<feature type="domain" description="Dynein heavy chain AAA module D4" evidence="17">
    <location>
        <begin position="193"/>
        <end position="459"/>
    </location>
</feature>
<dbReference type="Pfam" id="PF12781">
    <property type="entry name" value="AAA_9"/>
    <property type="match status" value="1"/>
</dbReference>
<evidence type="ECO:0000256" key="8">
    <source>
        <dbReference type="ARBA" id="ARBA00023054"/>
    </source>
</evidence>
<evidence type="ECO:0000256" key="2">
    <source>
        <dbReference type="ARBA" id="ARBA00022490"/>
    </source>
</evidence>
<keyword evidence="2" id="KW-0963">Cytoplasm</keyword>
<evidence type="ECO:0000256" key="13">
    <source>
        <dbReference type="SAM" id="Coils"/>
    </source>
</evidence>
<dbReference type="PANTHER" id="PTHR22878:SF68">
    <property type="entry name" value="DYNEIN HEAVY CHAIN 6, AXONEMAL-LIKE"/>
    <property type="match status" value="1"/>
</dbReference>
<dbReference type="InterPro" id="IPR024317">
    <property type="entry name" value="Dynein_heavy_chain_D4_dom"/>
</dbReference>
<dbReference type="Pfam" id="PF18198">
    <property type="entry name" value="AAA_lid_11"/>
    <property type="match status" value="1"/>
</dbReference>
<evidence type="ECO:0000259" key="21">
    <source>
        <dbReference type="Pfam" id="PF18199"/>
    </source>
</evidence>
<dbReference type="InterPro" id="IPR026983">
    <property type="entry name" value="DHC"/>
</dbReference>
<dbReference type="PANTHER" id="PTHR22878">
    <property type="entry name" value="DYNEIN HEAVY CHAIN 6, AXONEMAL-LIKE-RELATED"/>
    <property type="match status" value="1"/>
</dbReference>
<evidence type="ECO:0000259" key="17">
    <source>
        <dbReference type="Pfam" id="PF12780"/>
    </source>
</evidence>
<feature type="compositionally biased region" description="Acidic residues" evidence="14">
    <location>
        <begin position="73"/>
        <end position="84"/>
    </location>
</feature>
<gene>
    <name evidence="22" type="ORF">TPC1_15225</name>
</gene>
<dbReference type="Pfam" id="PF12780">
    <property type="entry name" value="AAA_8"/>
    <property type="match status" value="1"/>
</dbReference>
<dbReference type="InterPro" id="IPR041589">
    <property type="entry name" value="DNAH3_AAA_lid_1"/>
</dbReference>
<dbReference type="GO" id="GO:0030286">
    <property type="term" value="C:dynein complex"/>
    <property type="evidence" value="ECO:0007669"/>
    <property type="project" value="UniProtKB-KW"/>
</dbReference>
<dbReference type="Pfam" id="PF17857">
    <property type="entry name" value="AAA_lid_1"/>
    <property type="match status" value="1"/>
</dbReference>
<dbReference type="InterPro" id="IPR004273">
    <property type="entry name" value="Dynein_heavy_D6_P-loop"/>
</dbReference>
<dbReference type="GO" id="GO:0051959">
    <property type="term" value="F:dynein light intermediate chain binding"/>
    <property type="evidence" value="ECO:0007669"/>
    <property type="project" value="InterPro"/>
</dbReference>
<name>A0A146KB77_9EUKA</name>
<feature type="domain" description="Dynein heavy chain region D6 P-loop" evidence="15">
    <location>
        <begin position="1314"/>
        <end position="1426"/>
    </location>
</feature>
<dbReference type="InterPro" id="IPR041658">
    <property type="entry name" value="AAA_lid_11"/>
</dbReference>
<evidence type="ECO:0000259" key="18">
    <source>
        <dbReference type="Pfam" id="PF12781"/>
    </source>
</evidence>
<dbReference type="GO" id="GO:0007018">
    <property type="term" value="P:microtubule-based movement"/>
    <property type="evidence" value="ECO:0007669"/>
    <property type="project" value="InterPro"/>
</dbReference>
<feature type="domain" description="Dynein heavy chain coiled coil stalk" evidence="16">
    <location>
        <begin position="474"/>
        <end position="801"/>
    </location>
</feature>
<dbReference type="InterPro" id="IPR035706">
    <property type="entry name" value="AAA_9"/>
</dbReference>
<evidence type="ECO:0000313" key="22">
    <source>
        <dbReference type="EMBL" id="JAP92731.1"/>
    </source>
</evidence>
<evidence type="ECO:0000256" key="11">
    <source>
        <dbReference type="ARBA" id="ARBA00023212"/>
    </source>
</evidence>
<evidence type="ECO:0000256" key="7">
    <source>
        <dbReference type="ARBA" id="ARBA00023017"/>
    </source>
</evidence>
<feature type="region of interest" description="Disordered" evidence="14">
    <location>
        <begin position="65"/>
        <end position="84"/>
    </location>
</feature>
<feature type="domain" description="Dynein heavy chain ATP-binding dynein motor region" evidence="18">
    <location>
        <begin position="844"/>
        <end position="1064"/>
    </location>
</feature>
<feature type="domain" description="Dynein heavy chain C-terminal" evidence="21">
    <location>
        <begin position="1623"/>
        <end position="1959"/>
    </location>
</feature>
<keyword evidence="4" id="KW-0677">Repeat</keyword>
<dbReference type="Pfam" id="PF18199">
    <property type="entry name" value="Dynein_C"/>
    <property type="match status" value="1"/>
</dbReference>
<keyword evidence="5" id="KW-0547">Nucleotide-binding</keyword>
<keyword evidence="8 13" id="KW-0175">Coiled coil</keyword>
<dbReference type="Pfam" id="PF12777">
    <property type="entry name" value="MT"/>
    <property type="match status" value="1"/>
</dbReference>
<dbReference type="FunFam" id="1.20.920.20:FF:000001">
    <property type="entry name" value="dynein heavy chain 2, axonemal"/>
    <property type="match status" value="1"/>
</dbReference>
<sequence length="1964" mass="224309">RVVGGVFNVQQNKCKTEGDLLSVFIHECHRVFRDRLTDETDEQLYDKLLINNFVKYFAPLTVQKEEETKPEDAENEVIPDHDDEALTIPQINPDDIGDLAAQEAKLQEIAKMPISASNLVFGRWTSLTGASITDFSNLPAYVNLSNKKQEIENALNDIVSELYDDEQQNFQEDIDYEKLMSDRQETQQNVKPVLFKEAINHFSRMFRVLTQPAGHLLSIGLSGSGRKTLLKLVASSIDAEVQEPVASRSFGLNELQEVIKNCYLKSAQQKPVFLVLQETNIDAKDLFLEQINSVLNGVPLPVSIWKAEKETVFDLARNTIAAQNAAAGIVEQPNLSNQELWDIFYRIAKANFHVCLFLSPVGESLRKRLRQFPALVNCTTIDWYRTWSSEALVEVAGSQLALIHPTLFNKSPTQLIARKMVEIHDAAGQVAIQHFAKTKVQNYVTPPMFMSFLQLFKSIIGKSVGALKCRQDTLSKGLNKLTDTSQKVAAMQRELNDLQPVLQQSIKDTNSLMEQLEKETEEVNKIRATVQLEEAAVQKKVDEVNQAKQSADDELEIAKPAYQKAAKALEQFDKNSVLEIKSFKSPPVAVKFTMEAVCVLFNAPKIDWEGSLRLISEPTFVQQVQNFDKDNIDKQILTNLRKYTQKPDFNAEKVGKASAAAKVLCVWVIAIDKYAEIYAEIKPKMIMVEKLTQQSNEQKAALKVKQDELAEIVRKLQTLEQQFQDSVNKKEALEQQVKQTEIDLNNAQRLIGGLKNEYTSWTQQIQEINANLYASVGNALLASAIIAYLGPYTSDQRVGYIKQWKNSVFTTKTADVNIQEELAVSEKFQLDQFQACADPRKIKDWKQKFSLPGDSGSIQSAIIVNQSKRYPFIIDPELQGITWLRKLEKHNNVQISGPTGTQLQQSLDNQISIGNPLIIENASEELDSLLSSVLRKELIKRGNQMRIRVGDGDKEYNPAFKLFVTTRMRQPNFNPDIQAFSQVVNMAVSSKGLEEQLLSLVVQVENPTLELEKDQIISSLTDAKEKQSQLQDELLEKLAKSSDPLKDESLIIKLEESKIQAQVIREQITQGELATQKVDQQRELFRNVAIRGRILYEAIAGLSQLDPMYTYSLEFFKNIYVNTLKKVEPGEFKESRMIQSITDACFLAVQRGIFEKHKSTFAFMIAVGIQRETRDIKSSLWNMFMGQFSEATEHPNLKVVSISNKTKQQLSDFISNSGAEEAFDEVLSTNVVAFEEYCKYEQTERYHEWSEKSMQMMALLEKFTPFEKLVFNQIINPNRVLFYLPIYTNEIMKNQIYVQPPNFDMDETFKQSTAITPLIFVLSQGSDPMMQIQQYIAQQQMNQKFSTLALGQGQGEIAQKLLDRAIKDGNWVCLQNVHLSESWLPKLQKFVEQLSQVEVNENFRLILTSMPSKKFPTSVLALSIKVANEPPRSVKQNMLMSYQVLNQDYHDEIQENPKLSHHWHRLLFGVSFFYATLLERKRFGAIGYNSQYDFTVQDIQISQQFIRQYIINAFNASPCDQFDEITHIVPYKPLNFMIGQIAFGGRISDFLDSRCVSTIMSLILNQSLFEESHKMCIENDKYTTPNIEFNHKEVMQFIETFPAVELPSLFGLHENAELSYQKNESQNIINFVSQMIPSDSGAQGMTVQQQDQKVLLQLRQILAEMPQELNTDLVRMSFNIKLADESEMPSPYASVLRQECVRYNKLLIRIKQLFTDTALAIQGLAIMSPELEQIYKAIQTNQLPQVIKSASYPSLKSLSSYISNLKKRVKFFQDWIEIKETKERVQIHPECHNPDLEFSVLTQIHHLMPQKFWLGAFYFPHGFFTGILQHHARIYALSIDKLQFETQILTDADVKLLEKMQFDGVILGGLKSEGARWDEEAKQLTEPIYGNVLEPLPIIWFRPVTQLEKIGKYQMPMYTTVNRFGVLSTTGLSTNYVMNLHLDTDKEESWWILRGAAAFIQDTE</sequence>
<comment type="subcellular location">
    <subcellularLocation>
        <location evidence="1">Cytoplasm</location>
        <location evidence="1">Cytoskeleton</location>
        <location evidence="1">Cilium axoneme</location>
    </subcellularLocation>
</comment>
<organism evidence="22">
    <name type="scientific">Trepomonas sp. PC1</name>
    <dbReference type="NCBI Taxonomy" id="1076344"/>
    <lineage>
        <taxon>Eukaryota</taxon>
        <taxon>Metamonada</taxon>
        <taxon>Diplomonadida</taxon>
        <taxon>Hexamitidae</taxon>
        <taxon>Hexamitinae</taxon>
        <taxon>Trepomonas</taxon>
    </lineage>
</organism>
<proteinExistence type="predicted"/>
<dbReference type="Gene3D" id="3.40.50.300">
    <property type="entry name" value="P-loop containing nucleotide triphosphate hydrolases"/>
    <property type="match status" value="3"/>
</dbReference>
<dbReference type="Gene3D" id="3.10.490.20">
    <property type="match status" value="1"/>
</dbReference>
<dbReference type="GO" id="GO:0045505">
    <property type="term" value="F:dynein intermediate chain binding"/>
    <property type="evidence" value="ECO:0007669"/>
    <property type="project" value="InterPro"/>
</dbReference>
<dbReference type="Gene3D" id="1.20.920.20">
    <property type="match status" value="1"/>
</dbReference>
<dbReference type="GO" id="GO:0005524">
    <property type="term" value="F:ATP binding"/>
    <property type="evidence" value="ECO:0007669"/>
    <property type="project" value="UniProtKB-KW"/>
</dbReference>
<keyword evidence="6" id="KW-0067">ATP-binding</keyword>
<dbReference type="EMBL" id="GDID01003875">
    <property type="protein sequence ID" value="JAP92731.1"/>
    <property type="molecule type" value="Transcribed_RNA"/>
</dbReference>
<dbReference type="GO" id="GO:0008569">
    <property type="term" value="F:minus-end-directed microtubule motor activity"/>
    <property type="evidence" value="ECO:0007669"/>
    <property type="project" value="InterPro"/>
</dbReference>
<dbReference type="Pfam" id="PF03028">
    <property type="entry name" value="Dynein_heavy"/>
    <property type="match status" value="1"/>
</dbReference>
<feature type="coiled-coil region" evidence="13">
    <location>
        <begin position="688"/>
        <end position="771"/>
    </location>
</feature>
<dbReference type="SUPFAM" id="SSF52540">
    <property type="entry name" value="P-loop containing nucleoside triphosphate hydrolases"/>
    <property type="match status" value="1"/>
</dbReference>
<reference evidence="22" key="1">
    <citation type="submission" date="2015-07" db="EMBL/GenBank/DDBJ databases">
        <title>Adaptation to a free-living lifestyle via gene acquisitions in the diplomonad Trepomonas sp. PC1.</title>
        <authorList>
            <person name="Xu F."/>
            <person name="Jerlstrom-Hultqvist J."/>
            <person name="Kolisko M."/>
            <person name="Simpson A.G.B."/>
            <person name="Roger A.J."/>
            <person name="Svard S.G."/>
            <person name="Andersson J.O."/>
        </authorList>
    </citation>
    <scope>NUCLEOTIDE SEQUENCE</scope>
    <source>
        <strain evidence="22">PC1</strain>
    </source>
</reference>
<evidence type="ECO:0000259" key="20">
    <source>
        <dbReference type="Pfam" id="PF18198"/>
    </source>
</evidence>
<dbReference type="InterPro" id="IPR024743">
    <property type="entry name" value="Dynein_HC_stalk"/>
</dbReference>